<comment type="caution">
    <text evidence="3">The sequence shown here is derived from an EMBL/GenBank/DDBJ whole genome shotgun (WGS) entry which is preliminary data.</text>
</comment>
<evidence type="ECO:0000313" key="3">
    <source>
        <dbReference type="EMBL" id="CAG7719470.1"/>
    </source>
</evidence>
<reference evidence="3" key="1">
    <citation type="submission" date="2021-06" db="EMBL/GenBank/DDBJ databases">
        <authorList>
            <person name="Hodson N. C."/>
            <person name="Mongue J. A."/>
            <person name="Jaron S. K."/>
        </authorList>
    </citation>
    <scope>NUCLEOTIDE SEQUENCE</scope>
</reference>
<sequence>MAQLLALLLVLATGTTLARVWRPPIGRFDEDYGYPMLYLRDDRAAEDTKIITPDSSELKQVINLIREEIPTPVKDVTTGKILKNLPAIEESTTEGSSPGDTLGLLTVQNTTDVANETVKESKIDFMYQDDDEGEVVSPQGPQVIGNTEEKIVLLRPGVNITLDCKIRGFPTPKVVWMEDKQELSADLTHEILEPEEQDHSILARSQTIRVGNYGM</sequence>
<dbReference type="Pfam" id="PF07679">
    <property type="entry name" value="I-set"/>
    <property type="match status" value="1"/>
</dbReference>
<feature type="domain" description="Ig-like" evidence="2">
    <location>
        <begin position="141"/>
        <end position="215"/>
    </location>
</feature>
<dbReference type="PROSITE" id="PS50835">
    <property type="entry name" value="IG_LIKE"/>
    <property type="match status" value="1"/>
</dbReference>
<dbReference type="InterPro" id="IPR007110">
    <property type="entry name" value="Ig-like_dom"/>
</dbReference>
<feature type="signal peptide" evidence="1">
    <location>
        <begin position="1"/>
        <end position="18"/>
    </location>
</feature>
<protein>
    <recommendedName>
        <fullName evidence="2">Ig-like domain-containing protein</fullName>
    </recommendedName>
</protein>
<keyword evidence="1" id="KW-0732">Signal</keyword>
<evidence type="ECO:0000313" key="4">
    <source>
        <dbReference type="Proteomes" id="UP000708208"/>
    </source>
</evidence>
<proteinExistence type="predicted"/>
<dbReference type="AlphaFoldDB" id="A0A8J2JFY0"/>
<evidence type="ECO:0000259" key="2">
    <source>
        <dbReference type="PROSITE" id="PS50835"/>
    </source>
</evidence>
<feature type="chain" id="PRO_5035266515" description="Ig-like domain-containing protein" evidence="1">
    <location>
        <begin position="19"/>
        <end position="215"/>
    </location>
</feature>
<dbReference type="Proteomes" id="UP000708208">
    <property type="component" value="Unassembled WGS sequence"/>
</dbReference>
<gene>
    <name evidence="3" type="ORF">AFUS01_LOCUS8794</name>
</gene>
<dbReference type="EMBL" id="CAJVCH010061624">
    <property type="protein sequence ID" value="CAG7719470.1"/>
    <property type="molecule type" value="Genomic_DNA"/>
</dbReference>
<organism evidence="3 4">
    <name type="scientific">Allacma fusca</name>
    <dbReference type="NCBI Taxonomy" id="39272"/>
    <lineage>
        <taxon>Eukaryota</taxon>
        <taxon>Metazoa</taxon>
        <taxon>Ecdysozoa</taxon>
        <taxon>Arthropoda</taxon>
        <taxon>Hexapoda</taxon>
        <taxon>Collembola</taxon>
        <taxon>Symphypleona</taxon>
        <taxon>Sminthuridae</taxon>
        <taxon>Allacma</taxon>
    </lineage>
</organism>
<keyword evidence="4" id="KW-1185">Reference proteome</keyword>
<dbReference type="OrthoDB" id="6107607at2759"/>
<name>A0A8J2JFY0_9HEXA</name>
<accession>A0A8J2JFY0</accession>
<evidence type="ECO:0000256" key="1">
    <source>
        <dbReference type="SAM" id="SignalP"/>
    </source>
</evidence>
<dbReference type="InterPro" id="IPR013098">
    <property type="entry name" value="Ig_I-set"/>
</dbReference>